<name>A0A0C2W798_9BACL</name>
<sequence>MIDKKAAPLSLLSYIKPLPALKEIANWSQVADIYLLSNHCSEWIAHILKPINHHVKSITISSQVGSLKPHPTIYSKIKAEDNLLFIDDQPEKLKIPLGGTPCWLIVKVTGFIGLYRFSRKLTHQKKKIKFFKKTFAKRFHYKYNKLNRFTNSV</sequence>
<proteinExistence type="predicted"/>
<organism evidence="1 2">
    <name type="scientific">Jeotgalibacillus soli</name>
    <dbReference type="NCBI Taxonomy" id="889306"/>
    <lineage>
        <taxon>Bacteria</taxon>
        <taxon>Bacillati</taxon>
        <taxon>Bacillota</taxon>
        <taxon>Bacilli</taxon>
        <taxon>Bacillales</taxon>
        <taxon>Caryophanaceae</taxon>
        <taxon>Jeotgalibacillus</taxon>
    </lineage>
</organism>
<dbReference type="EMBL" id="JXRP01000006">
    <property type="protein sequence ID" value="KIL51913.1"/>
    <property type="molecule type" value="Genomic_DNA"/>
</dbReference>
<dbReference type="OrthoDB" id="2856744at2"/>
<keyword evidence="2" id="KW-1185">Reference proteome</keyword>
<gene>
    <name evidence="1" type="ORF">KP78_02830</name>
</gene>
<dbReference type="SUPFAM" id="SSF56784">
    <property type="entry name" value="HAD-like"/>
    <property type="match status" value="1"/>
</dbReference>
<dbReference type="Gene3D" id="3.40.50.1000">
    <property type="entry name" value="HAD superfamily/HAD-like"/>
    <property type="match status" value="1"/>
</dbReference>
<comment type="caution">
    <text evidence="1">The sequence shown here is derived from an EMBL/GenBank/DDBJ whole genome shotgun (WGS) entry which is preliminary data.</text>
</comment>
<dbReference type="InterPro" id="IPR036412">
    <property type="entry name" value="HAD-like_sf"/>
</dbReference>
<evidence type="ECO:0000313" key="1">
    <source>
        <dbReference type="EMBL" id="KIL51913.1"/>
    </source>
</evidence>
<dbReference type="STRING" id="889306.KP78_02830"/>
<dbReference type="InterPro" id="IPR023214">
    <property type="entry name" value="HAD_sf"/>
</dbReference>
<dbReference type="RefSeq" id="WP_131272584.1">
    <property type="nucleotide sequence ID" value="NZ_JXRP01000006.1"/>
</dbReference>
<dbReference type="AlphaFoldDB" id="A0A0C2W798"/>
<reference evidence="1 2" key="1">
    <citation type="submission" date="2015-01" db="EMBL/GenBank/DDBJ databases">
        <title>Genome sequencing of Jeotgalibacillus soli.</title>
        <authorList>
            <person name="Goh K.M."/>
            <person name="Chan K.-G."/>
            <person name="Yaakop A.S."/>
            <person name="Ee R."/>
            <person name="Gan H.M."/>
            <person name="Chan C.S."/>
        </authorList>
    </citation>
    <scope>NUCLEOTIDE SEQUENCE [LARGE SCALE GENOMIC DNA]</scope>
    <source>
        <strain evidence="1 2">P9</strain>
    </source>
</reference>
<evidence type="ECO:0000313" key="2">
    <source>
        <dbReference type="Proteomes" id="UP000031938"/>
    </source>
</evidence>
<dbReference type="Proteomes" id="UP000031938">
    <property type="component" value="Unassembled WGS sequence"/>
</dbReference>
<accession>A0A0C2W798</accession>
<protein>
    <submittedName>
        <fullName evidence="1">Uncharacterized protein</fullName>
    </submittedName>
</protein>